<dbReference type="AlphaFoldDB" id="A0AAV8XC71"/>
<gene>
    <name evidence="2" type="ORF">NQ314_012500</name>
</gene>
<name>A0AAV8XC71_9CUCU</name>
<sequence>MGYDGKKMAMKYDIEIVGFSSDGDRRLLKAMRSKAAIPVQNKYNSWFQINPDIFQAFYVQDTIHIISKDKHLLTKSHLKSDDKMNFDAVEKMVSEKVQVSLTCIPNSEGTTAYLKITQLILDAFLKKDLDIRTRIRKICMLDILHRMHKLQKINEILCDLENVIVFPRQKQSGDDKIENNTPLPNFDEIQSIINGVIPEVEEKYLDGLENEDIVLEKEVNKSMENTVSGEGLRNQDKDFSEEVSEPEIDLEDLKDIDLIDYSSKSRKNSPYVKVISKNKEIMVKKNTLYWLLENKNGRLSSDQLERVKGPKSFTKTGPKHNSVKNKAIMRKTFTTSVKTVGKKAKKKVEC</sequence>
<feature type="region of interest" description="Disordered" evidence="1">
    <location>
        <begin position="225"/>
        <end position="246"/>
    </location>
</feature>
<keyword evidence="3" id="KW-1185">Reference proteome</keyword>
<evidence type="ECO:0000313" key="2">
    <source>
        <dbReference type="EMBL" id="KAJ8936091.1"/>
    </source>
</evidence>
<organism evidence="2 3">
    <name type="scientific">Rhamnusium bicolor</name>
    <dbReference type="NCBI Taxonomy" id="1586634"/>
    <lineage>
        <taxon>Eukaryota</taxon>
        <taxon>Metazoa</taxon>
        <taxon>Ecdysozoa</taxon>
        <taxon>Arthropoda</taxon>
        <taxon>Hexapoda</taxon>
        <taxon>Insecta</taxon>
        <taxon>Pterygota</taxon>
        <taxon>Neoptera</taxon>
        <taxon>Endopterygota</taxon>
        <taxon>Coleoptera</taxon>
        <taxon>Polyphaga</taxon>
        <taxon>Cucujiformia</taxon>
        <taxon>Chrysomeloidea</taxon>
        <taxon>Cerambycidae</taxon>
        <taxon>Lepturinae</taxon>
        <taxon>Rhagiini</taxon>
        <taxon>Rhamnusium</taxon>
    </lineage>
</organism>
<comment type="caution">
    <text evidence="2">The sequence shown here is derived from an EMBL/GenBank/DDBJ whole genome shotgun (WGS) entry which is preliminary data.</text>
</comment>
<proteinExistence type="predicted"/>
<dbReference type="EMBL" id="JANEYF010003465">
    <property type="protein sequence ID" value="KAJ8936091.1"/>
    <property type="molecule type" value="Genomic_DNA"/>
</dbReference>
<reference evidence="2" key="1">
    <citation type="journal article" date="2023" name="Insect Mol. Biol.">
        <title>Genome sequencing provides insights into the evolution of gene families encoding plant cell wall-degrading enzymes in longhorned beetles.</title>
        <authorList>
            <person name="Shin N.R."/>
            <person name="Okamura Y."/>
            <person name="Kirsch R."/>
            <person name="Pauchet Y."/>
        </authorList>
    </citation>
    <scope>NUCLEOTIDE SEQUENCE</scope>
    <source>
        <strain evidence="2">RBIC_L_NR</strain>
    </source>
</reference>
<protein>
    <submittedName>
        <fullName evidence="2">Uncharacterized protein</fullName>
    </submittedName>
</protein>
<dbReference type="Proteomes" id="UP001162156">
    <property type="component" value="Unassembled WGS sequence"/>
</dbReference>
<evidence type="ECO:0000256" key="1">
    <source>
        <dbReference type="SAM" id="MobiDB-lite"/>
    </source>
</evidence>
<accession>A0AAV8XC71</accession>
<evidence type="ECO:0000313" key="3">
    <source>
        <dbReference type="Proteomes" id="UP001162156"/>
    </source>
</evidence>